<reference evidence="2 3" key="1">
    <citation type="submission" date="2024-02" db="EMBL/GenBank/DDBJ databases">
        <authorList>
            <person name="Chen Y."/>
            <person name="Shah S."/>
            <person name="Dougan E. K."/>
            <person name="Thang M."/>
            <person name="Chan C."/>
        </authorList>
    </citation>
    <scope>NUCLEOTIDE SEQUENCE [LARGE SCALE GENOMIC DNA]</scope>
</reference>
<organism evidence="2 3">
    <name type="scientific">Durusdinium trenchii</name>
    <dbReference type="NCBI Taxonomy" id="1381693"/>
    <lineage>
        <taxon>Eukaryota</taxon>
        <taxon>Sar</taxon>
        <taxon>Alveolata</taxon>
        <taxon>Dinophyceae</taxon>
        <taxon>Suessiales</taxon>
        <taxon>Symbiodiniaceae</taxon>
        <taxon>Durusdinium</taxon>
    </lineage>
</organism>
<evidence type="ECO:0000313" key="3">
    <source>
        <dbReference type="Proteomes" id="UP001642484"/>
    </source>
</evidence>
<name>A0ABP0SCQ3_9DINO</name>
<accession>A0ABP0SCQ3</accession>
<evidence type="ECO:0000256" key="1">
    <source>
        <dbReference type="SAM" id="MobiDB-lite"/>
    </source>
</evidence>
<feature type="region of interest" description="Disordered" evidence="1">
    <location>
        <begin position="407"/>
        <end position="428"/>
    </location>
</feature>
<proteinExistence type="predicted"/>
<sequence length="505" mass="54909">MPEPELSKVEAIELLLAYRELLLDEELQENLAGLDEHCGGVMARWQPPWIEEGIEGMNFGGAEKLEKLPVVKWVRALQTVLQELHRRAQEAEFLPSCEAAFIVVLPAQCSQLQSISLLARLGGGAALLQPDRNAAEALPCSRLIFLDAFAGQKVEDAPIARSPVKEGPPSEVNGHKPATHADARAADAGEGRPNGATVVPTGPTRRLPSTIKFLHLEILQVEEEAIALILGVMQLLREEEIWKRCLALDTYCDGLLSHWQPPWIEDGSFDELEMSLERLRSTEDAQVFDWAMALDGFCSFVANLALAARVHQAASGDSRVEARPRRGAAKQFGAHLEALARRQRTGSSAQHSGLARSQGVCRMLQGILDGRNYRGELGSSSLRAELVPSVGRSHAMPSSLPRILQAQVPGSERQQQEGPTLESDGAPQAGRTELVVVVPDDLAEWHLEVLGPLLRAFKIFMLTEKAWRADFQAAPHVSFSVQAASAASRSCVPWADAAGDDASGE</sequence>
<gene>
    <name evidence="2" type="ORF">CCMP2556_LOCUS51176</name>
</gene>
<dbReference type="EMBL" id="CAXAMN010027317">
    <property type="protein sequence ID" value="CAK9110014.1"/>
    <property type="molecule type" value="Genomic_DNA"/>
</dbReference>
<evidence type="ECO:0000313" key="2">
    <source>
        <dbReference type="EMBL" id="CAK9110014.1"/>
    </source>
</evidence>
<dbReference type="Proteomes" id="UP001642484">
    <property type="component" value="Unassembled WGS sequence"/>
</dbReference>
<feature type="compositionally biased region" description="Basic and acidic residues" evidence="1">
    <location>
        <begin position="179"/>
        <end position="190"/>
    </location>
</feature>
<comment type="caution">
    <text evidence="2">The sequence shown here is derived from an EMBL/GenBank/DDBJ whole genome shotgun (WGS) entry which is preliminary data.</text>
</comment>
<keyword evidence="3" id="KW-1185">Reference proteome</keyword>
<feature type="region of interest" description="Disordered" evidence="1">
    <location>
        <begin position="159"/>
        <end position="203"/>
    </location>
</feature>
<protein>
    <submittedName>
        <fullName evidence="2">Uncharacterized protein</fullName>
    </submittedName>
</protein>